<accession>A0A542TH43</accession>
<dbReference type="EMBL" id="VFNX01000002">
    <property type="protein sequence ID" value="TQK86146.1"/>
    <property type="molecule type" value="Genomic_DNA"/>
</dbReference>
<name>A0A542TH43_9ACTN</name>
<dbReference type="Proteomes" id="UP000318103">
    <property type="component" value="Unassembled WGS sequence"/>
</dbReference>
<organism evidence="1 2">
    <name type="scientific">Streptomyces puniciscabiei</name>
    <dbReference type="NCBI Taxonomy" id="164348"/>
    <lineage>
        <taxon>Bacteria</taxon>
        <taxon>Bacillati</taxon>
        <taxon>Actinomycetota</taxon>
        <taxon>Actinomycetes</taxon>
        <taxon>Kitasatosporales</taxon>
        <taxon>Streptomycetaceae</taxon>
        <taxon>Streptomyces</taxon>
    </lineage>
</organism>
<evidence type="ECO:0000313" key="1">
    <source>
        <dbReference type="EMBL" id="TQK86146.1"/>
    </source>
</evidence>
<proteinExistence type="predicted"/>
<dbReference type="RefSeq" id="WP_159045464.1">
    <property type="nucleotide sequence ID" value="NZ_JBPJFI010000001.1"/>
</dbReference>
<reference evidence="1 2" key="1">
    <citation type="submission" date="2019-06" db="EMBL/GenBank/DDBJ databases">
        <title>Sequencing the genomes of 1000 actinobacteria strains.</title>
        <authorList>
            <person name="Klenk H.-P."/>
        </authorList>
    </citation>
    <scope>NUCLEOTIDE SEQUENCE [LARGE SCALE GENOMIC DNA]</scope>
    <source>
        <strain evidence="1 2">DSM 41929</strain>
    </source>
</reference>
<protein>
    <submittedName>
        <fullName evidence="1">Uncharacterized protein</fullName>
    </submittedName>
</protein>
<comment type="caution">
    <text evidence="1">The sequence shown here is derived from an EMBL/GenBank/DDBJ whole genome shotgun (WGS) entry which is preliminary data.</text>
</comment>
<evidence type="ECO:0000313" key="2">
    <source>
        <dbReference type="Proteomes" id="UP000318103"/>
    </source>
</evidence>
<dbReference type="AlphaFoldDB" id="A0A542TH43"/>
<gene>
    <name evidence="1" type="ORF">FB563_6241</name>
</gene>
<keyword evidence="2" id="KW-1185">Reference proteome</keyword>
<sequence>MALVAAVLLSTGAGLDELRDGPVGRPVGLYVIRPLAVPSAAEVVHRRSGLSLPHA</sequence>